<protein>
    <recommendedName>
        <fullName evidence="3">PIN domain-containing protein</fullName>
    </recommendedName>
</protein>
<dbReference type="InterPro" id="IPR021799">
    <property type="entry name" value="PIN-like_prokaryotic"/>
</dbReference>
<reference evidence="1 2" key="1">
    <citation type="journal article" date="2016" name="Sci. Rep.">
        <title>Metabolic traits of an uncultured archaeal lineage -MSBL1- from brine pools of the Red Sea.</title>
        <authorList>
            <person name="Mwirichia R."/>
            <person name="Alam I."/>
            <person name="Rashid M."/>
            <person name="Vinu M."/>
            <person name="Ba-Alawi W."/>
            <person name="Anthony Kamau A."/>
            <person name="Kamanda Ngugi D."/>
            <person name="Goker M."/>
            <person name="Klenk H.P."/>
            <person name="Bajic V."/>
            <person name="Stingl U."/>
        </authorList>
    </citation>
    <scope>NUCLEOTIDE SEQUENCE [LARGE SCALE GENOMIC DNA]</scope>
    <source>
        <strain evidence="1">SCGC-AAA259B11</strain>
    </source>
</reference>
<dbReference type="EMBL" id="LHXK01000054">
    <property type="protein sequence ID" value="KXA89120.1"/>
    <property type="molecule type" value="Genomic_DNA"/>
</dbReference>
<sequence>MSEVLCDTDILSALAKAESLEILNSAFPSREFVISESVVDELKKAEEAGFEFPSRIFKFCKTTTLTERELQKYGQTDLQGLSKTDTKNIIIAKERELNLLTNDSLLYKTAEQGACSIARQYPGALILKLPYTYTAEKINDRLRDFLGCVDEIGNIQPTNLYPAPIRQISNNPTLKFATYYQLVITPSDGSTFHHCYRKQKLSSKPTPQLV</sequence>
<dbReference type="SUPFAM" id="SSF88723">
    <property type="entry name" value="PIN domain-like"/>
    <property type="match status" value="1"/>
</dbReference>
<evidence type="ECO:0008006" key="3">
    <source>
        <dbReference type="Google" id="ProtNLM"/>
    </source>
</evidence>
<organism evidence="1 2">
    <name type="scientific">candidate division MSBL1 archaeon SCGC-AAA259B11</name>
    <dbReference type="NCBI Taxonomy" id="1698260"/>
    <lineage>
        <taxon>Archaea</taxon>
        <taxon>Methanobacteriati</taxon>
        <taxon>Methanobacteriota</taxon>
        <taxon>candidate division MSBL1</taxon>
    </lineage>
</organism>
<dbReference type="Proteomes" id="UP000070184">
    <property type="component" value="Unassembled WGS sequence"/>
</dbReference>
<accession>A0A133U4K6</accession>
<comment type="caution">
    <text evidence="1">The sequence shown here is derived from an EMBL/GenBank/DDBJ whole genome shotgun (WGS) entry which is preliminary data.</text>
</comment>
<keyword evidence="2" id="KW-1185">Reference proteome</keyword>
<evidence type="ECO:0000313" key="2">
    <source>
        <dbReference type="Proteomes" id="UP000070184"/>
    </source>
</evidence>
<evidence type="ECO:0000313" key="1">
    <source>
        <dbReference type="EMBL" id="KXA89120.1"/>
    </source>
</evidence>
<dbReference type="InterPro" id="IPR029060">
    <property type="entry name" value="PIN-like_dom_sf"/>
</dbReference>
<dbReference type="Gene3D" id="3.40.50.1010">
    <property type="entry name" value="5'-nuclease"/>
    <property type="match status" value="1"/>
</dbReference>
<dbReference type="AlphaFoldDB" id="A0A133U4K6"/>
<dbReference type="Pfam" id="PF11848">
    <property type="entry name" value="DUF3368"/>
    <property type="match status" value="1"/>
</dbReference>
<gene>
    <name evidence="1" type="ORF">AKJ61_03550</name>
</gene>
<name>A0A133U4K6_9EURY</name>
<proteinExistence type="predicted"/>
<dbReference type="CDD" id="cd09854">
    <property type="entry name" value="PIN_VapC-like"/>
    <property type="match status" value="1"/>
</dbReference>